<name>A0ABR2R771_9ROSI</name>
<dbReference type="EMBL" id="JBBPBN010000025">
    <property type="protein sequence ID" value="KAK9008791.1"/>
    <property type="molecule type" value="Genomic_DNA"/>
</dbReference>
<reference evidence="2 3" key="1">
    <citation type="journal article" date="2024" name="G3 (Bethesda)">
        <title>Genome assembly of Hibiscus sabdariffa L. provides insights into metabolisms of medicinal natural products.</title>
        <authorList>
            <person name="Kim T."/>
        </authorList>
    </citation>
    <scope>NUCLEOTIDE SEQUENCE [LARGE SCALE GENOMIC DNA]</scope>
    <source>
        <strain evidence="2">TK-2024</strain>
        <tissue evidence="2">Old leaves</tissue>
    </source>
</reference>
<protein>
    <submittedName>
        <fullName evidence="2">Uncharacterized protein</fullName>
    </submittedName>
</protein>
<evidence type="ECO:0000256" key="1">
    <source>
        <dbReference type="SAM" id="MobiDB-lite"/>
    </source>
</evidence>
<dbReference type="Proteomes" id="UP001396334">
    <property type="component" value="Unassembled WGS sequence"/>
</dbReference>
<accession>A0ABR2R771</accession>
<proteinExistence type="predicted"/>
<evidence type="ECO:0000313" key="2">
    <source>
        <dbReference type="EMBL" id="KAK9008791.1"/>
    </source>
</evidence>
<sequence length="237" mass="25086">MAGGNPSVGNDRSEDGLEDLLAAKGQSGQSTPKAPVGGGEADVGQGCMGVKEFVHSATSFKETLLSNSAKSRVSHPIDELDVEIADEDVRIGESSLRSRFAVLSDGNPDGVEVGTESMLVEKDLRVDGSPRVEQMIGTGQAPSSPINDGKAVVQQRKRQLAQNLTVEDGEGAWKSVEGRVDRVVESETRGDYLGGVLPVVSQEPVVRASSSLNKEKHVVVQVGGEEEPWVNRNVKGK</sequence>
<comment type="caution">
    <text evidence="2">The sequence shown here is derived from an EMBL/GenBank/DDBJ whole genome shotgun (WGS) entry which is preliminary data.</text>
</comment>
<feature type="region of interest" description="Disordered" evidence="1">
    <location>
        <begin position="1"/>
        <end position="42"/>
    </location>
</feature>
<evidence type="ECO:0000313" key="3">
    <source>
        <dbReference type="Proteomes" id="UP001396334"/>
    </source>
</evidence>
<gene>
    <name evidence="2" type="ORF">V6N11_080269</name>
</gene>
<organism evidence="2 3">
    <name type="scientific">Hibiscus sabdariffa</name>
    <name type="common">roselle</name>
    <dbReference type="NCBI Taxonomy" id="183260"/>
    <lineage>
        <taxon>Eukaryota</taxon>
        <taxon>Viridiplantae</taxon>
        <taxon>Streptophyta</taxon>
        <taxon>Embryophyta</taxon>
        <taxon>Tracheophyta</taxon>
        <taxon>Spermatophyta</taxon>
        <taxon>Magnoliopsida</taxon>
        <taxon>eudicotyledons</taxon>
        <taxon>Gunneridae</taxon>
        <taxon>Pentapetalae</taxon>
        <taxon>rosids</taxon>
        <taxon>malvids</taxon>
        <taxon>Malvales</taxon>
        <taxon>Malvaceae</taxon>
        <taxon>Malvoideae</taxon>
        <taxon>Hibiscus</taxon>
    </lineage>
</organism>
<keyword evidence="3" id="KW-1185">Reference proteome</keyword>